<comment type="caution">
    <text evidence="1">The sequence shown here is derived from an EMBL/GenBank/DDBJ whole genome shotgun (WGS) entry which is preliminary data.</text>
</comment>
<reference evidence="1 2" key="1">
    <citation type="submission" date="2020-08" db="EMBL/GenBank/DDBJ databases">
        <title>Genomic Encyclopedia of Type Strains, Phase IV (KMG-IV): sequencing the most valuable type-strain genomes for metagenomic binning, comparative biology and taxonomic classification.</title>
        <authorList>
            <person name="Goeker M."/>
        </authorList>
    </citation>
    <scope>NUCLEOTIDE SEQUENCE [LARGE SCALE GENOMIC DNA]</scope>
    <source>
        <strain evidence="1 2">DSM 23562</strain>
    </source>
</reference>
<proteinExistence type="predicted"/>
<evidence type="ECO:0008006" key="3">
    <source>
        <dbReference type="Google" id="ProtNLM"/>
    </source>
</evidence>
<dbReference type="Proteomes" id="UP000520814">
    <property type="component" value="Unassembled WGS sequence"/>
</dbReference>
<dbReference type="RefSeq" id="WP_184201048.1">
    <property type="nucleotide sequence ID" value="NZ_JACHGW010000004.1"/>
</dbReference>
<evidence type="ECO:0000313" key="2">
    <source>
        <dbReference type="Proteomes" id="UP000520814"/>
    </source>
</evidence>
<gene>
    <name evidence="1" type="ORF">HNQ39_004106</name>
</gene>
<protein>
    <recommendedName>
        <fullName evidence="3">Twin-arginine translocation signal domain-containing protein</fullName>
    </recommendedName>
</protein>
<organism evidence="1 2">
    <name type="scientific">Armatimonas rosea</name>
    <dbReference type="NCBI Taxonomy" id="685828"/>
    <lineage>
        <taxon>Bacteria</taxon>
        <taxon>Bacillati</taxon>
        <taxon>Armatimonadota</taxon>
        <taxon>Armatimonadia</taxon>
        <taxon>Armatimonadales</taxon>
        <taxon>Armatimonadaceae</taxon>
        <taxon>Armatimonas</taxon>
    </lineage>
</organism>
<dbReference type="AlphaFoldDB" id="A0A7W9STT9"/>
<name>A0A7W9STT9_ARMRO</name>
<sequence length="366" mass="39192">MQRRRFLKLSVAGVLAGCGGGSTYVARLPEPLSSTRFHLTPLLPSIPGNAYSASALSDTGWVVGVERAPVSRGRLSPAWPLAQQLLVRIAPSGEHTVLLAPREPLPLFGMIRSTIGASAISRDGSVLGWNTQQLVLWDSKGIAQLLNVPSSNLDSLPPLRTDEGTIYYVSTNYSLLYRLTVGGTPEYIPTTLGSMVERTVVALANNETFAGFGGPLGEYQRPWRLYQGKEEFLPLPPGTYDGRLSAIQENGDSVGVAGGLPLRYHGTQPVLLPLPPEFDRGWANGCNADTTVGTAYPSSLPGTTRALLWEGSSPVFLDSLFPDDSGWTFTSAQAINRLGQILATGRFDGNEYSVLLTPRIVGAPPT</sequence>
<evidence type="ECO:0000313" key="1">
    <source>
        <dbReference type="EMBL" id="MBB6052285.1"/>
    </source>
</evidence>
<dbReference type="EMBL" id="JACHGW010000004">
    <property type="protein sequence ID" value="MBB6052285.1"/>
    <property type="molecule type" value="Genomic_DNA"/>
</dbReference>
<keyword evidence="2" id="KW-1185">Reference proteome</keyword>
<accession>A0A7W9STT9</accession>